<gene>
    <name evidence="1" type="ORF">P2L57_23625</name>
</gene>
<dbReference type="Proteomes" id="UP001220022">
    <property type="component" value="Unassembled WGS sequence"/>
</dbReference>
<organism evidence="1 2">
    <name type="scientific">Streptantibioticus ferralitis</name>
    <dbReference type="NCBI Taxonomy" id="236510"/>
    <lineage>
        <taxon>Bacteria</taxon>
        <taxon>Bacillati</taxon>
        <taxon>Actinomycetota</taxon>
        <taxon>Actinomycetes</taxon>
        <taxon>Kitasatosporales</taxon>
        <taxon>Streptomycetaceae</taxon>
        <taxon>Streptantibioticus</taxon>
    </lineage>
</organism>
<dbReference type="EMBL" id="JARHTQ010000016">
    <property type="protein sequence ID" value="MDF2258604.1"/>
    <property type="molecule type" value="Genomic_DNA"/>
</dbReference>
<evidence type="ECO:0000313" key="1">
    <source>
        <dbReference type="EMBL" id="MDF2258604.1"/>
    </source>
</evidence>
<name>A0ABT5Z460_9ACTN</name>
<reference evidence="1 2" key="1">
    <citation type="submission" date="2023-03" db="EMBL/GenBank/DDBJ databases">
        <title>Draft genome sequence of type strain Streptomyces ferralitis JCM 14344.</title>
        <authorList>
            <person name="Klaysubun C."/>
            <person name="Duangmal K."/>
        </authorList>
    </citation>
    <scope>NUCLEOTIDE SEQUENCE [LARGE SCALE GENOMIC DNA]</scope>
    <source>
        <strain evidence="1 2">JCM 14344</strain>
    </source>
</reference>
<accession>A0ABT5Z460</accession>
<sequence>MTTPVTWTGCEDRPQLEAHESTRTVTLVLKRKRHAFLPKGTVCDGWQDRLVTATLHKPVGDRALTDAVTGSTVTPFQASRLAHPGYLPTGYVPADTALLTNNTGSPYERTKTPAWTSSYQRNAGGGGDAGAVSIVQTTGRTPQIPGTLATINGHPARIQEEPYRAVTWYEDGYTLSVRSEDRFLTQTEFMKIAEQLRQ</sequence>
<proteinExistence type="predicted"/>
<keyword evidence="2" id="KW-1185">Reference proteome</keyword>
<protein>
    <submittedName>
        <fullName evidence="1">Uncharacterized protein</fullName>
    </submittedName>
</protein>
<comment type="caution">
    <text evidence="1">The sequence shown here is derived from an EMBL/GenBank/DDBJ whole genome shotgun (WGS) entry which is preliminary data.</text>
</comment>
<evidence type="ECO:0000313" key="2">
    <source>
        <dbReference type="Proteomes" id="UP001220022"/>
    </source>
</evidence>
<dbReference type="RefSeq" id="WP_275817774.1">
    <property type="nucleotide sequence ID" value="NZ_BAAANM010000006.1"/>
</dbReference>